<dbReference type="Gene3D" id="3.40.1580.10">
    <property type="entry name" value="SMI1/KNR4-like"/>
    <property type="match status" value="1"/>
</dbReference>
<dbReference type="RefSeq" id="WP_205004666.1">
    <property type="nucleotide sequence ID" value="NZ_JAFBER010000029.1"/>
</dbReference>
<reference evidence="2 3" key="1">
    <citation type="submission" date="2021-01" db="EMBL/GenBank/DDBJ databases">
        <title>Genomic Encyclopedia of Type Strains, Phase IV (KMG-IV): sequencing the most valuable type-strain genomes for metagenomic binning, comparative biology and taxonomic classification.</title>
        <authorList>
            <person name="Goeker M."/>
        </authorList>
    </citation>
    <scope>NUCLEOTIDE SEQUENCE [LARGE SCALE GENOMIC DNA]</scope>
    <source>
        <strain evidence="2 3">DSM 28236</strain>
    </source>
</reference>
<evidence type="ECO:0000313" key="2">
    <source>
        <dbReference type="EMBL" id="MBM7646787.1"/>
    </source>
</evidence>
<dbReference type="InterPro" id="IPR037883">
    <property type="entry name" value="Knr4/Smi1-like_sf"/>
</dbReference>
<feature type="domain" description="Knr4/Smi1-like" evidence="1">
    <location>
        <begin position="13"/>
        <end position="37"/>
    </location>
</feature>
<accession>A0ABS2Q3B6</accession>
<proteinExistence type="predicted"/>
<evidence type="ECO:0000259" key="1">
    <source>
        <dbReference type="Pfam" id="PF09346"/>
    </source>
</evidence>
<organism evidence="2 3">
    <name type="scientific">Scopulibacillus daqui</name>
    <dbReference type="NCBI Taxonomy" id="1469162"/>
    <lineage>
        <taxon>Bacteria</taxon>
        <taxon>Bacillati</taxon>
        <taxon>Bacillota</taxon>
        <taxon>Bacilli</taxon>
        <taxon>Bacillales</taxon>
        <taxon>Sporolactobacillaceae</taxon>
        <taxon>Scopulibacillus</taxon>
    </lineage>
</organism>
<protein>
    <recommendedName>
        <fullName evidence="1">Knr4/Smi1-like domain-containing protein</fullName>
    </recommendedName>
</protein>
<keyword evidence="3" id="KW-1185">Reference proteome</keyword>
<dbReference type="Pfam" id="PF09346">
    <property type="entry name" value="SMI1_KNR4"/>
    <property type="match status" value="1"/>
</dbReference>
<dbReference type="Proteomes" id="UP000808914">
    <property type="component" value="Unassembled WGS sequence"/>
</dbReference>
<name>A0ABS2Q3B6_9BACL</name>
<dbReference type="SUPFAM" id="SSF160631">
    <property type="entry name" value="SMI1/KNR4-like"/>
    <property type="match status" value="1"/>
</dbReference>
<gene>
    <name evidence="2" type="ORF">JOD45_003021</name>
</gene>
<sequence>MTAKIKGFGTKNELQVLEFEKKIGFELPNDYREFLKKV</sequence>
<comment type="caution">
    <text evidence="2">The sequence shown here is derived from an EMBL/GenBank/DDBJ whole genome shotgun (WGS) entry which is preliminary data.</text>
</comment>
<dbReference type="InterPro" id="IPR018958">
    <property type="entry name" value="Knr4/Smi1-like_dom"/>
</dbReference>
<evidence type="ECO:0000313" key="3">
    <source>
        <dbReference type="Proteomes" id="UP000808914"/>
    </source>
</evidence>
<dbReference type="EMBL" id="JAFBER010000029">
    <property type="protein sequence ID" value="MBM7646787.1"/>
    <property type="molecule type" value="Genomic_DNA"/>
</dbReference>